<gene>
    <name evidence="6" type="ORF">A1QO_10955</name>
</gene>
<keyword evidence="3" id="KW-0479">Metal-binding</keyword>
<dbReference type="SUPFAM" id="SSF53649">
    <property type="entry name" value="Alkaline phosphatase-like"/>
    <property type="match status" value="1"/>
</dbReference>
<keyword evidence="5" id="KW-0732">Signal</keyword>
<dbReference type="SMART" id="SM00098">
    <property type="entry name" value="alkPPc"/>
    <property type="match status" value="1"/>
</dbReference>
<feature type="binding site" evidence="3">
    <location>
        <position position="372"/>
    </location>
    <ligand>
        <name>Zn(2+)</name>
        <dbReference type="ChEBI" id="CHEBI:29105"/>
        <label>2</label>
    </ligand>
</feature>
<feature type="binding site" evidence="3">
    <location>
        <position position="371"/>
    </location>
    <ligand>
        <name>Zn(2+)</name>
        <dbReference type="ChEBI" id="CHEBI:29105"/>
        <label>2</label>
    </ligand>
</feature>
<feature type="binding site" evidence="3">
    <location>
        <position position="325"/>
    </location>
    <ligand>
        <name>Mg(2+)</name>
        <dbReference type="ChEBI" id="CHEBI:18420"/>
    </ligand>
</feature>
<dbReference type="GO" id="GO:0004035">
    <property type="term" value="F:alkaline phosphatase activity"/>
    <property type="evidence" value="ECO:0007669"/>
    <property type="project" value="TreeGrafter"/>
</dbReference>
<dbReference type="InterPro" id="IPR017850">
    <property type="entry name" value="Alkaline_phosphatase_core_sf"/>
</dbReference>
<dbReference type="EMBL" id="AJYQ02000107">
    <property type="protein sequence ID" value="OEE33191.1"/>
    <property type="molecule type" value="Genomic_DNA"/>
</dbReference>
<reference evidence="6 7" key="1">
    <citation type="journal article" date="2012" name="Science">
        <title>Ecological populations of bacteria act as socially cohesive units of antibiotic production and resistance.</title>
        <authorList>
            <person name="Cordero O.X."/>
            <person name="Wildschutte H."/>
            <person name="Kirkup B."/>
            <person name="Proehl S."/>
            <person name="Ngo L."/>
            <person name="Hussain F."/>
            <person name="Le Roux F."/>
            <person name="Mincer T."/>
            <person name="Polz M.F."/>
        </authorList>
    </citation>
    <scope>NUCLEOTIDE SEQUENCE [LARGE SCALE GENOMIC DNA]</scope>
    <source>
        <strain evidence="6 7">ZF-129</strain>
    </source>
</reference>
<feature type="binding site" evidence="3">
    <location>
        <position position="330"/>
    </location>
    <ligand>
        <name>Zn(2+)</name>
        <dbReference type="ChEBI" id="CHEBI:29105"/>
        <label>2</label>
    </ligand>
</feature>
<evidence type="ECO:0000256" key="1">
    <source>
        <dbReference type="ARBA" id="ARBA00022553"/>
    </source>
</evidence>
<sequence length="487" mass="52875">MKGFQLGLALSGLIASTVSMAELPQQSDTWYTQGQSAITAAKKLKPITGPAKNVILFIGDGMSVGTMTAARIYAGQNKGLKGEEYSLAMESLPHTALAKTYNTDMQTPDSAGTATAMVAGVKTKAGVISVNDKVQRGFCSSAKGNEVKTAFHSAAEKGMSLGVVSTARLTHATPAVTFAHSADRNWENDAAMPNIAKGNGCKDIATQFIEFDHGDGFQVAFAGGRREFLPIDNTDPEGKKGKRKDGRNLIEEWQDRYPKGQYVYDRQGFDKLTDQQRAFGLFESSHMQYEADRKVDNQEPSLAEMTDKAIQILGNNKTGYILMVEAGRIDHAHHDGNAARALEDTVAFDNAIRLALEKTNPEETLIIVTADHAHTLISNGYAERGNPILGLSKQKGKLNQDDFGKNYTTLAYGNGPGAVKGERDNPTAEQVEKLDYLQQALVKLSSETHSGEDVAIFARGPQAWLFQGVVEQHYIYHVVDEALGLTR</sequence>
<dbReference type="Gene3D" id="3.40.720.10">
    <property type="entry name" value="Alkaline Phosphatase, subunit A"/>
    <property type="match status" value="1"/>
</dbReference>
<comment type="similarity">
    <text evidence="4">Belongs to the alkaline phosphatase family.</text>
</comment>
<proteinExistence type="inferred from homology"/>
<comment type="caution">
    <text evidence="6">The sequence shown here is derived from an EMBL/GenBank/DDBJ whole genome shotgun (WGS) entry which is preliminary data.</text>
</comment>
<evidence type="ECO:0000256" key="2">
    <source>
        <dbReference type="PIRSR" id="PIRSR601952-1"/>
    </source>
</evidence>
<dbReference type="GO" id="GO:0046872">
    <property type="term" value="F:metal ion binding"/>
    <property type="evidence" value="ECO:0007669"/>
    <property type="project" value="UniProtKB-KW"/>
</dbReference>
<dbReference type="RefSeq" id="WP_017036776.1">
    <property type="nucleotide sequence ID" value="NZ_AJYQ02000107.1"/>
</dbReference>
<feature type="binding site" evidence="3">
    <location>
        <position position="60"/>
    </location>
    <ligand>
        <name>Mg(2+)</name>
        <dbReference type="ChEBI" id="CHEBI:18420"/>
    </ligand>
</feature>
<feature type="binding site" evidence="3">
    <location>
        <position position="334"/>
    </location>
    <ligand>
        <name>Zn(2+)</name>
        <dbReference type="ChEBI" id="CHEBI:29105"/>
        <label>2</label>
    </ligand>
</feature>
<comment type="cofactor">
    <cofactor evidence="3">
        <name>Mg(2+)</name>
        <dbReference type="ChEBI" id="CHEBI:18420"/>
    </cofactor>
    <text evidence="3">Binds 1 Mg(2+) ion.</text>
</comment>
<dbReference type="STRING" id="1187848.A1QO_10955"/>
<dbReference type="Proteomes" id="UP000094741">
    <property type="component" value="Unassembled WGS sequence"/>
</dbReference>
<dbReference type="Pfam" id="PF00245">
    <property type="entry name" value="Alk_phosphatase"/>
    <property type="match status" value="1"/>
</dbReference>
<feature type="active site" description="Phosphoserine intermediate" evidence="2">
    <location>
        <position position="110"/>
    </location>
</feature>
<dbReference type="PRINTS" id="PR00113">
    <property type="entry name" value="ALKPHPHTASE"/>
</dbReference>
<evidence type="ECO:0000256" key="4">
    <source>
        <dbReference type="RuleBase" id="RU003946"/>
    </source>
</evidence>
<feature type="binding site" evidence="3">
    <location>
        <position position="60"/>
    </location>
    <ligand>
        <name>Zn(2+)</name>
        <dbReference type="ChEBI" id="CHEBI:29105"/>
        <label>2</label>
    </ligand>
</feature>
<evidence type="ECO:0000256" key="3">
    <source>
        <dbReference type="PIRSR" id="PIRSR601952-2"/>
    </source>
</evidence>
<dbReference type="OrthoDB" id="9794455at2"/>
<dbReference type="InterPro" id="IPR001952">
    <property type="entry name" value="Alkaline_phosphatase"/>
</dbReference>
<evidence type="ECO:0000313" key="7">
    <source>
        <dbReference type="Proteomes" id="UP000094741"/>
    </source>
</evidence>
<name>A0A1E5BDH4_9VIBR</name>
<dbReference type="eggNOG" id="COG1785">
    <property type="taxonomic scope" value="Bacteria"/>
</dbReference>
<feature type="chain" id="PRO_5009171507" evidence="5">
    <location>
        <begin position="22"/>
        <end position="487"/>
    </location>
</feature>
<evidence type="ECO:0000256" key="5">
    <source>
        <dbReference type="SAM" id="SignalP"/>
    </source>
</evidence>
<feature type="binding site" evidence="3">
    <location>
        <position position="171"/>
    </location>
    <ligand>
        <name>Mg(2+)</name>
        <dbReference type="ChEBI" id="CHEBI:18420"/>
    </ligand>
</feature>
<protein>
    <submittedName>
        <fullName evidence="6">Alkaline phosphatase</fullName>
    </submittedName>
</protein>
<evidence type="ECO:0000313" key="6">
    <source>
        <dbReference type="EMBL" id="OEE33191.1"/>
    </source>
</evidence>
<feature type="binding site" evidence="3">
    <location>
        <position position="449"/>
    </location>
    <ligand>
        <name>Zn(2+)</name>
        <dbReference type="ChEBI" id="CHEBI:29105"/>
        <label>2</label>
    </ligand>
</feature>
<comment type="cofactor">
    <cofactor evidence="3">
        <name>Zn(2+)</name>
        <dbReference type="ChEBI" id="CHEBI:29105"/>
    </cofactor>
    <text evidence="3">Binds 2 Zn(2+) ions.</text>
</comment>
<dbReference type="AlphaFoldDB" id="A0A1E5BDH4"/>
<feature type="signal peptide" evidence="5">
    <location>
        <begin position="1"/>
        <end position="21"/>
    </location>
</feature>
<organism evidence="6 7">
    <name type="scientific">Vibrio genomosp. F10 str. ZF-129</name>
    <dbReference type="NCBI Taxonomy" id="1187848"/>
    <lineage>
        <taxon>Bacteria</taxon>
        <taxon>Pseudomonadati</taxon>
        <taxon>Pseudomonadota</taxon>
        <taxon>Gammaproteobacteria</taxon>
        <taxon>Vibrionales</taxon>
        <taxon>Vibrionaceae</taxon>
        <taxon>Vibrio</taxon>
    </lineage>
</organism>
<dbReference type="PANTHER" id="PTHR11596:SF5">
    <property type="entry name" value="ALKALINE PHOSPHATASE"/>
    <property type="match status" value="1"/>
</dbReference>
<dbReference type="CDD" id="cd16012">
    <property type="entry name" value="ALP"/>
    <property type="match status" value="1"/>
</dbReference>
<feature type="binding site" evidence="3">
    <location>
        <position position="173"/>
    </location>
    <ligand>
        <name>Mg(2+)</name>
        <dbReference type="ChEBI" id="CHEBI:18420"/>
    </ligand>
</feature>
<keyword evidence="1" id="KW-0597">Phosphoprotein</keyword>
<keyword evidence="3" id="KW-0862">Zinc</keyword>
<dbReference type="PANTHER" id="PTHR11596">
    <property type="entry name" value="ALKALINE PHOSPHATASE"/>
    <property type="match status" value="1"/>
</dbReference>
<keyword evidence="3" id="KW-0460">Magnesium</keyword>
<accession>A0A1E5BDH4</accession>